<feature type="region of interest" description="Disordered" evidence="1">
    <location>
        <begin position="33"/>
        <end position="59"/>
    </location>
</feature>
<comment type="caution">
    <text evidence="3">The sequence shown here is derived from an EMBL/GenBank/DDBJ whole genome shotgun (WGS) entry which is preliminary data.</text>
</comment>
<evidence type="ECO:0000313" key="3">
    <source>
        <dbReference type="EMBL" id="GFS51747.1"/>
    </source>
</evidence>
<proteinExistence type="predicted"/>
<feature type="transmembrane region" description="Helical" evidence="2">
    <location>
        <begin position="85"/>
        <end position="101"/>
    </location>
</feature>
<evidence type="ECO:0000256" key="2">
    <source>
        <dbReference type="SAM" id="Phobius"/>
    </source>
</evidence>
<dbReference type="Proteomes" id="UP000887013">
    <property type="component" value="Unassembled WGS sequence"/>
</dbReference>
<dbReference type="AlphaFoldDB" id="A0A8X6IMD1"/>
<keyword evidence="2" id="KW-0812">Transmembrane</keyword>
<protein>
    <submittedName>
        <fullName evidence="3">Uncharacterized protein</fullName>
    </submittedName>
</protein>
<reference evidence="3" key="1">
    <citation type="submission" date="2020-08" db="EMBL/GenBank/DDBJ databases">
        <title>Multicomponent nature underlies the extraordinary mechanical properties of spider dragline silk.</title>
        <authorList>
            <person name="Kono N."/>
            <person name="Nakamura H."/>
            <person name="Mori M."/>
            <person name="Yoshida Y."/>
            <person name="Ohtoshi R."/>
            <person name="Malay A.D."/>
            <person name="Moran D.A.P."/>
            <person name="Tomita M."/>
            <person name="Numata K."/>
            <person name="Arakawa K."/>
        </authorList>
    </citation>
    <scope>NUCLEOTIDE SEQUENCE</scope>
</reference>
<accession>A0A8X6IMD1</accession>
<sequence length="102" mass="11434">MLNIPFDGAKQEVACRILCLLCDLEVLAENSAETLTDSDTEDQDLPHNSGEKKIKSDSSIQCESRDDLSRQCNINNVCDSDYRKNINIVLLFITLVLIMLIS</sequence>
<evidence type="ECO:0000313" key="4">
    <source>
        <dbReference type="Proteomes" id="UP000887013"/>
    </source>
</evidence>
<organism evidence="3 4">
    <name type="scientific">Nephila pilipes</name>
    <name type="common">Giant wood spider</name>
    <name type="synonym">Nephila maculata</name>
    <dbReference type="NCBI Taxonomy" id="299642"/>
    <lineage>
        <taxon>Eukaryota</taxon>
        <taxon>Metazoa</taxon>
        <taxon>Ecdysozoa</taxon>
        <taxon>Arthropoda</taxon>
        <taxon>Chelicerata</taxon>
        <taxon>Arachnida</taxon>
        <taxon>Araneae</taxon>
        <taxon>Araneomorphae</taxon>
        <taxon>Entelegynae</taxon>
        <taxon>Araneoidea</taxon>
        <taxon>Nephilidae</taxon>
        <taxon>Nephila</taxon>
    </lineage>
</organism>
<keyword evidence="2" id="KW-1133">Transmembrane helix</keyword>
<name>A0A8X6IMD1_NEPPI</name>
<evidence type="ECO:0000256" key="1">
    <source>
        <dbReference type="SAM" id="MobiDB-lite"/>
    </source>
</evidence>
<keyword evidence="4" id="KW-1185">Reference proteome</keyword>
<dbReference type="EMBL" id="BMAW01091807">
    <property type="protein sequence ID" value="GFS51747.1"/>
    <property type="molecule type" value="Genomic_DNA"/>
</dbReference>
<keyword evidence="2" id="KW-0472">Membrane</keyword>
<gene>
    <name evidence="3" type="ORF">NPIL_417231</name>
</gene>